<evidence type="ECO:0000259" key="1">
    <source>
        <dbReference type="Pfam" id="PF10021"/>
    </source>
</evidence>
<dbReference type="OrthoDB" id="2440523at2759"/>
<dbReference type="PANTHER" id="PTHR35596:SF2">
    <property type="entry name" value="MICROBIAL-TYPE PARG CATALYTIC DOMAIN-CONTAINING PROTEIN"/>
    <property type="match status" value="1"/>
</dbReference>
<dbReference type="Proteomes" id="UP000319160">
    <property type="component" value="Unassembled WGS sequence"/>
</dbReference>
<feature type="domain" description="Microbial-type PARG catalytic" evidence="1">
    <location>
        <begin position="79"/>
        <end position="148"/>
    </location>
</feature>
<name>A0A553HX26_9PEZI</name>
<dbReference type="AlphaFoldDB" id="A0A553HX26"/>
<dbReference type="SUPFAM" id="SSF52949">
    <property type="entry name" value="Macro domain-like"/>
    <property type="match status" value="1"/>
</dbReference>
<dbReference type="PANTHER" id="PTHR35596">
    <property type="entry name" value="DUF2263 DOMAIN-CONTAINING PROTEIN"/>
    <property type="match status" value="1"/>
</dbReference>
<comment type="caution">
    <text evidence="2">The sequence shown here is derived from an EMBL/GenBank/DDBJ whole genome shotgun (WGS) entry which is preliminary data.</text>
</comment>
<reference evidence="3" key="1">
    <citation type="submission" date="2019-06" db="EMBL/GenBank/DDBJ databases">
        <title>Draft genome sequence of the griseofulvin-producing fungus Xylaria cubensis strain G536.</title>
        <authorList>
            <person name="Mead M.E."/>
            <person name="Raja H.A."/>
            <person name="Steenwyk J.L."/>
            <person name="Knowles S.L."/>
            <person name="Oberlies N.H."/>
            <person name="Rokas A."/>
        </authorList>
    </citation>
    <scope>NUCLEOTIDE SEQUENCE [LARGE SCALE GENOMIC DNA]</scope>
    <source>
        <strain evidence="3">G536</strain>
    </source>
</reference>
<dbReference type="InterPro" id="IPR043472">
    <property type="entry name" value="Macro_dom-like"/>
</dbReference>
<evidence type="ECO:0000313" key="3">
    <source>
        <dbReference type="Proteomes" id="UP000319160"/>
    </source>
</evidence>
<dbReference type="Gene3D" id="3.40.220.10">
    <property type="entry name" value="Leucine Aminopeptidase, subunit E, domain 1"/>
    <property type="match status" value="1"/>
</dbReference>
<dbReference type="EMBL" id="VFLP01000036">
    <property type="protein sequence ID" value="TRX92506.1"/>
    <property type="molecule type" value="Genomic_DNA"/>
</dbReference>
<dbReference type="InterPro" id="IPR019261">
    <property type="entry name" value="PARG_cat_microbial"/>
</dbReference>
<dbReference type="STRING" id="2512241.A0A553HX26"/>
<keyword evidence="3" id="KW-1185">Reference proteome</keyword>
<dbReference type="Pfam" id="PF10021">
    <property type="entry name" value="PARG_cat_microb"/>
    <property type="match status" value="1"/>
</dbReference>
<accession>A0A553HX26</accession>
<organism evidence="2 3">
    <name type="scientific">Xylaria flabelliformis</name>
    <dbReference type="NCBI Taxonomy" id="2512241"/>
    <lineage>
        <taxon>Eukaryota</taxon>
        <taxon>Fungi</taxon>
        <taxon>Dikarya</taxon>
        <taxon>Ascomycota</taxon>
        <taxon>Pezizomycotina</taxon>
        <taxon>Sordariomycetes</taxon>
        <taxon>Xylariomycetidae</taxon>
        <taxon>Xylariales</taxon>
        <taxon>Xylariaceae</taxon>
        <taxon>Xylaria</taxon>
    </lineage>
</organism>
<evidence type="ECO:0000313" key="2">
    <source>
        <dbReference type="EMBL" id="TRX92506.1"/>
    </source>
</evidence>
<sequence length="335" mass="37995">MPSSKPKPTEVAAEAKKHYIPIIRNEYAHQWPTYSYLFQKPLEQIPLQPLGPSLPPNPDFYVCVGDPIDFTINWKERVQTRIPFICTANDKRAGGDWETGAVGYEERLCRRSTLSATLSIPGPGSQVDCNYPIPSEGGIYSEYVVVFRGPHEQYKKLDQWYDLPVISMPATRWPKLGQMGSKYAFPLERDLVKNKIRSALRICAYYGHRSVVIGDFGLGNAHRNPPQELAEIWREAFLYDPDIRGRFDHVAFVFEDGYQSTTKLILDDIAKKSKHCHLSGSKGKLKSTISSGPHFAGDATKPTDFEVFQRVFSASEIHNLVNRPDPRYDISMLTI</sequence>
<protein>
    <recommendedName>
        <fullName evidence="1">Microbial-type PARG catalytic domain-containing protein</fullName>
    </recommendedName>
</protein>
<proteinExistence type="predicted"/>
<gene>
    <name evidence="2" type="ORF">FHL15_006673</name>
</gene>